<keyword evidence="15 20" id="KW-0560">Oxidoreductase</keyword>
<dbReference type="PANTHER" id="PTHR21071:SF4">
    <property type="entry name" value="UDP-N-ACETYLENOLPYRUVOYLGLUCOSAMINE REDUCTASE"/>
    <property type="match status" value="1"/>
</dbReference>
<dbReference type="GO" id="GO:0071555">
    <property type="term" value="P:cell wall organization"/>
    <property type="evidence" value="ECO:0007669"/>
    <property type="project" value="UniProtKB-KW"/>
</dbReference>
<feature type="active site" description="Proton donor" evidence="20">
    <location>
        <position position="230"/>
    </location>
</feature>
<feature type="domain" description="FAD-binding PCMH-type" evidence="21">
    <location>
        <begin position="12"/>
        <end position="184"/>
    </location>
</feature>
<keyword evidence="16 20" id="KW-0131">Cell cycle</keyword>
<dbReference type="GO" id="GO:0009252">
    <property type="term" value="P:peptidoglycan biosynthetic process"/>
    <property type="evidence" value="ECO:0007669"/>
    <property type="project" value="UniProtKB-UniRule"/>
</dbReference>
<keyword evidence="13 20" id="KW-0133">Cell shape</keyword>
<gene>
    <name evidence="20 22" type="primary">murB</name>
    <name evidence="22" type="ORF">ICMP_538</name>
</gene>
<dbReference type="STRING" id="476281.ICMP_538"/>
<dbReference type="HAMAP" id="MF_00037">
    <property type="entry name" value="MurB"/>
    <property type="match status" value="1"/>
</dbReference>
<evidence type="ECO:0000256" key="19">
    <source>
        <dbReference type="ARBA" id="ARBA00048914"/>
    </source>
</evidence>
<dbReference type="GO" id="GO:0008360">
    <property type="term" value="P:regulation of cell shape"/>
    <property type="evidence" value="ECO:0007669"/>
    <property type="project" value="UniProtKB-KW"/>
</dbReference>
<evidence type="ECO:0000256" key="7">
    <source>
        <dbReference type="ARBA" id="ARBA00015188"/>
    </source>
</evidence>
<dbReference type="Pfam" id="PF02873">
    <property type="entry name" value="MurB_C"/>
    <property type="match status" value="1"/>
</dbReference>
<evidence type="ECO:0000256" key="15">
    <source>
        <dbReference type="ARBA" id="ARBA00023002"/>
    </source>
</evidence>
<feature type="active site" evidence="20">
    <location>
        <position position="160"/>
    </location>
</feature>
<dbReference type="Gene3D" id="3.30.465.10">
    <property type="match status" value="1"/>
</dbReference>
<keyword evidence="17 20" id="KW-0961">Cell wall biogenesis/degradation</keyword>
<dbReference type="NCBIfam" id="NF000755">
    <property type="entry name" value="PRK00046.1"/>
    <property type="match status" value="1"/>
</dbReference>
<evidence type="ECO:0000313" key="22">
    <source>
        <dbReference type="EMBL" id="BAH83381.1"/>
    </source>
</evidence>
<dbReference type="SUPFAM" id="SSF56194">
    <property type="entry name" value="Uridine diphospho-N-Acetylenolpyruvylglucosamine reductase, MurB, C-terminal domain"/>
    <property type="match status" value="1"/>
</dbReference>
<dbReference type="UniPathway" id="UPA00219"/>
<evidence type="ECO:0000256" key="17">
    <source>
        <dbReference type="ARBA" id="ARBA00023316"/>
    </source>
</evidence>
<evidence type="ECO:0000313" key="23">
    <source>
        <dbReference type="Proteomes" id="UP000061704"/>
    </source>
</evidence>
<dbReference type="AlphaFoldDB" id="C5WDH5"/>
<dbReference type="InterPro" id="IPR036635">
    <property type="entry name" value="MurB_C_sf"/>
</dbReference>
<dbReference type="InterPro" id="IPR016167">
    <property type="entry name" value="FAD-bd_PCMH_sub1"/>
</dbReference>
<dbReference type="InterPro" id="IPR016166">
    <property type="entry name" value="FAD-bd_PCMH"/>
</dbReference>
<comment type="catalytic activity">
    <reaction evidence="19 20">
        <text>UDP-N-acetyl-alpha-D-muramate + NADP(+) = UDP-N-acetyl-3-O-(1-carboxyvinyl)-alpha-D-glucosamine + NADPH + H(+)</text>
        <dbReference type="Rhea" id="RHEA:12248"/>
        <dbReference type="ChEBI" id="CHEBI:15378"/>
        <dbReference type="ChEBI" id="CHEBI:57783"/>
        <dbReference type="ChEBI" id="CHEBI:58349"/>
        <dbReference type="ChEBI" id="CHEBI:68483"/>
        <dbReference type="ChEBI" id="CHEBI:70757"/>
        <dbReference type="EC" id="1.3.1.98"/>
    </reaction>
</comment>
<evidence type="ECO:0000256" key="3">
    <source>
        <dbReference type="ARBA" id="ARBA00004496"/>
    </source>
</evidence>
<name>C5WDH5_9ENTR</name>
<sequence>MFTFSLKDFNTFKLNIFAELLILAKTPEIVLNAWQFSQLTNKPFLLLGNGSNILFLNNFSGTVVINRIKGIEYKETLEYWYIHVGAGENWHELIKQTLRKGIFGLENLAMIPGLTGAAPIQNIGAYGLEFQDVCNYVDLLNLQRGKIKRIYCNECDFHYRSSIFKNICKKNFLVTSVGLKLKKKWKPILSYESLNYLCSKTVTAHDIYQKICQIRNKKLPDYRFIGNVGSFFKNPLVNTDTFKSLSALWPEIPYWLIRDNFAKIKISAAWLIEQCNLKGFSYGDAEVYKHQALVLINKNNATPKDIIKLAQHVRQTVGNRFNIWLEPEVTFIGMKGEVNALEVLCDRL</sequence>
<evidence type="ECO:0000256" key="11">
    <source>
        <dbReference type="ARBA" id="ARBA00022827"/>
    </source>
</evidence>
<dbReference type="SUPFAM" id="SSF56176">
    <property type="entry name" value="FAD-binding/transporter-associated domain-like"/>
    <property type="match status" value="1"/>
</dbReference>
<dbReference type="PROSITE" id="PS51387">
    <property type="entry name" value="FAD_PCMH"/>
    <property type="match status" value="1"/>
</dbReference>
<comment type="function">
    <text evidence="2 20">Cell wall formation.</text>
</comment>
<evidence type="ECO:0000256" key="6">
    <source>
        <dbReference type="ARBA" id="ARBA00012518"/>
    </source>
</evidence>
<comment type="subcellular location">
    <subcellularLocation>
        <location evidence="3 20">Cytoplasm</location>
    </subcellularLocation>
</comment>
<dbReference type="KEGG" id="icp:ICMP_538"/>
<keyword evidence="12 20" id="KW-0521">NADP</keyword>
<evidence type="ECO:0000256" key="2">
    <source>
        <dbReference type="ARBA" id="ARBA00003921"/>
    </source>
</evidence>
<dbReference type="InterPro" id="IPR011601">
    <property type="entry name" value="MurB_C"/>
</dbReference>
<dbReference type="HOGENOM" id="CLU_035304_0_0_6"/>
<evidence type="ECO:0000256" key="4">
    <source>
        <dbReference type="ARBA" id="ARBA00004752"/>
    </source>
</evidence>
<protein>
    <recommendedName>
        <fullName evidence="7 20">UDP-N-acetylenolpyruvoylglucosamine reductase</fullName>
        <ecNumber evidence="6 20">1.3.1.98</ecNumber>
    </recommendedName>
    <alternativeName>
        <fullName evidence="18 20">UDP-N-acetylmuramate dehydrogenase</fullName>
    </alternativeName>
</protein>
<dbReference type="Proteomes" id="UP000061704">
    <property type="component" value="Chromosome"/>
</dbReference>
<reference evidence="22 23" key="1">
    <citation type="journal article" date="2011" name="Genome Biol. Evol.">
        <title>Reductive evolution of bacterial genome in insect gut environment.</title>
        <authorList>
            <person name="Nikoh N."/>
            <person name="Hosokawa T."/>
            <person name="Ohshima K."/>
            <person name="Hattori M."/>
            <person name="Fukatsu T."/>
        </authorList>
    </citation>
    <scope>NUCLEOTIDE SEQUENCE [LARGE SCALE GENOMIC DNA]</scope>
    <source>
        <strain evidence="22 23">Mpkobe</strain>
    </source>
</reference>
<dbReference type="OrthoDB" id="9804753at2"/>
<keyword evidence="11 20" id="KW-0274">FAD</keyword>
<keyword evidence="23" id="KW-1185">Reference proteome</keyword>
<keyword evidence="10 20" id="KW-0285">Flavoprotein</keyword>
<evidence type="ECO:0000256" key="5">
    <source>
        <dbReference type="ARBA" id="ARBA00010485"/>
    </source>
</evidence>
<evidence type="ECO:0000256" key="9">
    <source>
        <dbReference type="ARBA" id="ARBA00022618"/>
    </source>
</evidence>
<evidence type="ECO:0000259" key="21">
    <source>
        <dbReference type="PROSITE" id="PS51387"/>
    </source>
</evidence>
<organism evidence="22 23">
    <name type="scientific">Candidatus Ishikawaella capsulata Mpkobe</name>
    <dbReference type="NCBI Taxonomy" id="476281"/>
    <lineage>
        <taxon>Bacteria</taxon>
        <taxon>Pseudomonadati</taxon>
        <taxon>Pseudomonadota</taxon>
        <taxon>Gammaproteobacteria</taxon>
        <taxon>Enterobacterales</taxon>
        <taxon>Enterobacteriaceae</taxon>
        <taxon>Candidatus Ishikawella</taxon>
    </lineage>
</organism>
<dbReference type="EC" id="1.3.1.98" evidence="6 20"/>
<evidence type="ECO:0000256" key="14">
    <source>
        <dbReference type="ARBA" id="ARBA00022984"/>
    </source>
</evidence>
<dbReference type="GO" id="GO:0008762">
    <property type="term" value="F:UDP-N-acetylmuramate dehydrogenase activity"/>
    <property type="evidence" value="ECO:0007669"/>
    <property type="project" value="UniProtKB-UniRule"/>
</dbReference>
<dbReference type="InterPro" id="IPR006094">
    <property type="entry name" value="Oxid_FAD_bind_N"/>
</dbReference>
<comment type="cofactor">
    <cofactor evidence="1 20">
        <name>FAD</name>
        <dbReference type="ChEBI" id="CHEBI:57692"/>
    </cofactor>
</comment>
<dbReference type="Gene3D" id="3.30.43.10">
    <property type="entry name" value="Uridine Diphospho-n-acetylenolpyruvylglucosamine Reductase, domain 2"/>
    <property type="match status" value="1"/>
</dbReference>
<dbReference type="Pfam" id="PF01565">
    <property type="entry name" value="FAD_binding_4"/>
    <property type="match status" value="1"/>
</dbReference>
<dbReference type="GO" id="GO:0005829">
    <property type="term" value="C:cytosol"/>
    <property type="evidence" value="ECO:0007669"/>
    <property type="project" value="TreeGrafter"/>
</dbReference>
<evidence type="ECO:0000256" key="1">
    <source>
        <dbReference type="ARBA" id="ARBA00001974"/>
    </source>
</evidence>
<evidence type="ECO:0000256" key="13">
    <source>
        <dbReference type="ARBA" id="ARBA00022960"/>
    </source>
</evidence>
<evidence type="ECO:0000256" key="18">
    <source>
        <dbReference type="ARBA" id="ARBA00031026"/>
    </source>
</evidence>
<evidence type="ECO:0000256" key="8">
    <source>
        <dbReference type="ARBA" id="ARBA00022490"/>
    </source>
</evidence>
<evidence type="ECO:0000256" key="16">
    <source>
        <dbReference type="ARBA" id="ARBA00023306"/>
    </source>
</evidence>
<dbReference type="EMBL" id="AP010872">
    <property type="protein sequence ID" value="BAH83381.1"/>
    <property type="molecule type" value="Genomic_DNA"/>
</dbReference>
<keyword evidence="14 20" id="KW-0573">Peptidoglycan synthesis</keyword>
<dbReference type="PANTHER" id="PTHR21071">
    <property type="entry name" value="UDP-N-ACETYLENOLPYRUVOYLGLUCOSAMINE REDUCTASE"/>
    <property type="match status" value="1"/>
</dbReference>
<keyword evidence="9 20" id="KW-0132">Cell division</keyword>
<dbReference type="RefSeq" id="WP_041069699.1">
    <property type="nucleotide sequence ID" value="NZ_AP010872.1"/>
</dbReference>
<feature type="active site" evidence="20">
    <location>
        <position position="328"/>
    </location>
</feature>
<comment type="similarity">
    <text evidence="5 20">Belongs to the MurB family.</text>
</comment>
<dbReference type="GO" id="GO:0051301">
    <property type="term" value="P:cell division"/>
    <property type="evidence" value="ECO:0007669"/>
    <property type="project" value="UniProtKB-KW"/>
</dbReference>
<dbReference type="InterPro" id="IPR036318">
    <property type="entry name" value="FAD-bd_PCMH-like_sf"/>
</dbReference>
<evidence type="ECO:0000256" key="12">
    <source>
        <dbReference type="ARBA" id="ARBA00022857"/>
    </source>
</evidence>
<evidence type="ECO:0000256" key="20">
    <source>
        <dbReference type="HAMAP-Rule" id="MF_00037"/>
    </source>
</evidence>
<dbReference type="Gene3D" id="3.90.78.10">
    <property type="entry name" value="UDP-N-acetylenolpyruvoylglucosamine reductase, C-terminal domain"/>
    <property type="match status" value="1"/>
</dbReference>
<dbReference type="NCBIfam" id="TIGR00179">
    <property type="entry name" value="murB"/>
    <property type="match status" value="1"/>
</dbReference>
<comment type="pathway">
    <text evidence="4 20">Cell wall biogenesis; peptidoglycan biosynthesis.</text>
</comment>
<evidence type="ECO:0000256" key="10">
    <source>
        <dbReference type="ARBA" id="ARBA00022630"/>
    </source>
</evidence>
<dbReference type="InterPro" id="IPR003170">
    <property type="entry name" value="MurB"/>
</dbReference>
<accession>C5WDH5</accession>
<dbReference type="GO" id="GO:0071949">
    <property type="term" value="F:FAD binding"/>
    <property type="evidence" value="ECO:0007669"/>
    <property type="project" value="InterPro"/>
</dbReference>
<dbReference type="InterPro" id="IPR016169">
    <property type="entry name" value="FAD-bd_PCMH_sub2"/>
</dbReference>
<keyword evidence="8 20" id="KW-0963">Cytoplasm</keyword>
<proteinExistence type="inferred from homology"/>